<evidence type="ECO:0000256" key="5">
    <source>
        <dbReference type="ARBA" id="ARBA00022842"/>
    </source>
</evidence>
<keyword evidence="3" id="KW-0479">Metal-binding</keyword>
<dbReference type="InterPro" id="IPR000086">
    <property type="entry name" value="NUDIX_hydrolase_dom"/>
</dbReference>
<evidence type="ECO:0000313" key="8">
    <source>
        <dbReference type="EMBL" id="SHJ63398.1"/>
    </source>
</evidence>
<gene>
    <name evidence="8" type="ORF">SAMN05444401_3523</name>
</gene>
<dbReference type="SUPFAM" id="SSF55811">
    <property type="entry name" value="Nudix"/>
    <property type="match status" value="1"/>
</dbReference>
<evidence type="ECO:0000313" key="9">
    <source>
        <dbReference type="Proteomes" id="UP000184080"/>
    </source>
</evidence>
<reference evidence="8 9" key="1">
    <citation type="submission" date="2016-11" db="EMBL/GenBank/DDBJ databases">
        <authorList>
            <person name="Jaros S."/>
            <person name="Januszkiewicz K."/>
            <person name="Wedrychowicz H."/>
        </authorList>
    </citation>
    <scope>NUCLEOTIDE SEQUENCE [LARGE SCALE GENOMIC DNA]</scope>
    <source>
        <strain evidence="8 9">DSM 21864</strain>
    </source>
</reference>
<dbReference type="PANTHER" id="PTHR12992">
    <property type="entry name" value="NUDIX HYDROLASE"/>
    <property type="match status" value="1"/>
</dbReference>
<dbReference type="Pfam" id="PF00293">
    <property type="entry name" value="NUDIX"/>
    <property type="match status" value="1"/>
</dbReference>
<feature type="domain" description="Nudix hydrolase" evidence="7">
    <location>
        <begin position="22"/>
        <end position="153"/>
    </location>
</feature>
<dbReference type="InterPro" id="IPR020084">
    <property type="entry name" value="NUDIX_hydrolase_CS"/>
</dbReference>
<evidence type="ECO:0000259" key="7">
    <source>
        <dbReference type="PROSITE" id="PS51462"/>
    </source>
</evidence>
<dbReference type="GO" id="GO:0046872">
    <property type="term" value="F:metal ion binding"/>
    <property type="evidence" value="ECO:0007669"/>
    <property type="project" value="UniProtKB-KW"/>
</dbReference>
<evidence type="ECO:0000256" key="1">
    <source>
        <dbReference type="ARBA" id="ARBA00001936"/>
    </source>
</evidence>
<sequence length="205" mass="24013">MLNLESIDNIFRNRKGNLIGKYKKSAVMILLYEKDGKDHIIYEQRAFTLNHQPGDICFPGGKMEEDESPKETAIREVVEELGVKEEDIEFLGEMDFFISPYGAIMYPFVARLHTSDINPNKDEVDHIFMVPLDYFENNPPEVHEININPEIKDDFPFHMIYGGREYKFARGKMVQYFYSYYNHNIWGFTALITKTFCDIVKTGKK</sequence>
<dbReference type="AlphaFoldDB" id="A0A1M6KWQ6"/>
<dbReference type="EMBL" id="FQZO01000006">
    <property type="protein sequence ID" value="SHJ63398.1"/>
    <property type="molecule type" value="Genomic_DNA"/>
</dbReference>
<comment type="cofactor">
    <cofactor evidence="1">
        <name>Mn(2+)</name>
        <dbReference type="ChEBI" id="CHEBI:29035"/>
    </cofactor>
</comment>
<keyword evidence="6" id="KW-0464">Manganese</keyword>
<dbReference type="STRING" id="1121298.SAMN05444401_3523"/>
<evidence type="ECO:0000256" key="2">
    <source>
        <dbReference type="ARBA" id="ARBA00001946"/>
    </source>
</evidence>
<dbReference type="PROSITE" id="PS51462">
    <property type="entry name" value="NUDIX"/>
    <property type="match status" value="1"/>
</dbReference>
<comment type="cofactor">
    <cofactor evidence="2">
        <name>Mg(2+)</name>
        <dbReference type="ChEBI" id="CHEBI:18420"/>
    </cofactor>
</comment>
<dbReference type="Proteomes" id="UP000184080">
    <property type="component" value="Unassembled WGS sequence"/>
</dbReference>
<dbReference type="CDD" id="cd03426">
    <property type="entry name" value="NUDIX_CoAse_Nudt7"/>
    <property type="match status" value="1"/>
</dbReference>
<proteinExistence type="predicted"/>
<dbReference type="PANTHER" id="PTHR12992:SF11">
    <property type="entry name" value="MITOCHONDRIAL COENZYME A DIPHOSPHATASE NUDT8"/>
    <property type="match status" value="1"/>
</dbReference>
<keyword evidence="4" id="KW-0378">Hydrolase</keyword>
<evidence type="ECO:0000256" key="4">
    <source>
        <dbReference type="ARBA" id="ARBA00022801"/>
    </source>
</evidence>
<keyword evidence="9" id="KW-1185">Reference proteome</keyword>
<dbReference type="Gene3D" id="3.90.79.10">
    <property type="entry name" value="Nucleoside Triphosphate Pyrophosphohydrolase"/>
    <property type="match status" value="1"/>
</dbReference>
<organism evidence="8 9">
    <name type="scientific">Clostridium amylolyticum</name>
    <dbReference type="NCBI Taxonomy" id="1121298"/>
    <lineage>
        <taxon>Bacteria</taxon>
        <taxon>Bacillati</taxon>
        <taxon>Bacillota</taxon>
        <taxon>Clostridia</taxon>
        <taxon>Eubacteriales</taxon>
        <taxon>Clostridiaceae</taxon>
        <taxon>Clostridium</taxon>
    </lineage>
</organism>
<evidence type="ECO:0000256" key="6">
    <source>
        <dbReference type="ARBA" id="ARBA00023211"/>
    </source>
</evidence>
<dbReference type="GO" id="GO:0010945">
    <property type="term" value="F:coenzyme A diphosphatase activity"/>
    <property type="evidence" value="ECO:0007669"/>
    <property type="project" value="InterPro"/>
</dbReference>
<accession>A0A1M6KWQ6</accession>
<protein>
    <submittedName>
        <fullName evidence="8">8-oxo-dGTP pyrophosphatase MutT, NUDIX family</fullName>
    </submittedName>
</protein>
<dbReference type="InterPro" id="IPR015797">
    <property type="entry name" value="NUDIX_hydrolase-like_dom_sf"/>
</dbReference>
<dbReference type="RefSeq" id="WP_242948980.1">
    <property type="nucleotide sequence ID" value="NZ_FQZO01000006.1"/>
</dbReference>
<dbReference type="InterPro" id="IPR045121">
    <property type="entry name" value="CoAse"/>
</dbReference>
<dbReference type="PROSITE" id="PS00893">
    <property type="entry name" value="NUDIX_BOX"/>
    <property type="match status" value="1"/>
</dbReference>
<keyword evidence="5" id="KW-0460">Magnesium</keyword>
<evidence type="ECO:0000256" key="3">
    <source>
        <dbReference type="ARBA" id="ARBA00022723"/>
    </source>
</evidence>
<name>A0A1M6KWQ6_9CLOT</name>